<comment type="caution">
    <text evidence="1">The sequence shown here is derived from an EMBL/GenBank/DDBJ whole genome shotgun (WGS) entry which is preliminary data.</text>
</comment>
<proteinExistence type="predicted"/>
<accession>A0ACB8XVJ0</accession>
<sequence length="513" mass="58328">MDTGNFMVTDQYDNEKENYIWQSFDYLGDTQLPGMKFGRNLERGIVTNMTSWKSVDDPSQGQFMTYMDFNGLPQVFQKNGDEIQYRLGSWNGLAFTGRPGVRFQLVFTLEYVSNEKEIYDTFKLDSCFRYLLCGPYGNCDIEQSPPCECLKGFAPKRPDEWNLGDWKSGCQREIPLDCGVGEGFRKYSFVKLPDTRQSWFDRSMTLEQCVTKCRSECNCTAYATLDIKYGTGCLIWYHELIDMRTFPDDGQDIYIRMATTELDKDKKVSESNIKVRSLVIAVSLVIAILRGILCMIIWKRKWTAQARGLLYLHEDSRLCIIHRDLKATNILLDVDINPKISDFGIARNFKEDETETNTKRVVGTYGYMSPEYAGNGIISVKSDLFSFGVIALEIVSGKKNRGFSHEAHNHNLTGHAWWLYKEGKMLELVDASSLKSNHISEVLLSIQVGLLCVQHNPNDRPNMSEVVTMLSGKGRLAESNQPGFYTEDSSGGSLTMETKCTNNNVTITLLDGR</sequence>
<evidence type="ECO:0000313" key="2">
    <source>
        <dbReference type="Proteomes" id="UP001056120"/>
    </source>
</evidence>
<evidence type="ECO:0000313" key="1">
    <source>
        <dbReference type="EMBL" id="KAI3675488.1"/>
    </source>
</evidence>
<reference evidence="1 2" key="2">
    <citation type="journal article" date="2022" name="Mol. Ecol. Resour.">
        <title>The genomes of chicory, endive, great burdock and yacon provide insights into Asteraceae paleo-polyploidization history and plant inulin production.</title>
        <authorList>
            <person name="Fan W."/>
            <person name="Wang S."/>
            <person name="Wang H."/>
            <person name="Wang A."/>
            <person name="Jiang F."/>
            <person name="Liu H."/>
            <person name="Zhao H."/>
            <person name="Xu D."/>
            <person name="Zhang Y."/>
        </authorList>
    </citation>
    <scope>NUCLEOTIDE SEQUENCE [LARGE SCALE GENOMIC DNA]</scope>
    <source>
        <strain evidence="2">cv. Yunnan</strain>
        <tissue evidence="1">Leaves</tissue>
    </source>
</reference>
<protein>
    <submittedName>
        <fullName evidence="1">Uncharacterized protein</fullName>
    </submittedName>
</protein>
<keyword evidence="2" id="KW-1185">Reference proteome</keyword>
<reference evidence="2" key="1">
    <citation type="journal article" date="2022" name="Mol. Ecol. Resour.">
        <title>The genomes of chicory, endive, great burdock and yacon provide insights into Asteraceae palaeo-polyploidization history and plant inulin production.</title>
        <authorList>
            <person name="Fan W."/>
            <person name="Wang S."/>
            <person name="Wang H."/>
            <person name="Wang A."/>
            <person name="Jiang F."/>
            <person name="Liu H."/>
            <person name="Zhao H."/>
            <person name="Xu D."/>
            <person name="Zhang Y."/>
        </authorList>
    </citation>
    <scope>NUCLEOTIDE SEQUENCE [LARGE SCALE GENOMIC DNA]</scope>
    <source>
        <strain evidence="2">cv. Yunnan</strain>
    </source>
</reference>
<organism evidence="1 2">
    <name type="scientific">Smallanthus sonchifolius</name>
    <dbReference type="NCBI Taxonomy" id="185202"/>
    <lineage>
        <taxon>Eukaryota</taxon>
        <taxon>Viridiplantae</taxon>
        <taxon>Streptophyta</taxon>
        <taxon>Embryophyta</taxon>
        <taxon>Tracheophyta</taxon>
        <taxon>Spermatophyta</taxon>
        <taxon>Magnoliopsida</taxon>
        <taxon>eudicotyledons</taxon>
        <taxon>Gunneridae</taxon>
        <taxon>Pentapetalae</taxon>
        <taxon>asterids</taxon>
        <taxon>campanulids</taxon>
        <taxon>Asterales</taxon>
        <taxon>Asteraceae</taxon>
        <taxon>Asteroideae</taxon>
        <taxon>Heliantheae alliance</taxon>
        <taxon>Millerieae</taxon>
        <taxon>Smallanthus</taxon>
    </lineage>
</organism>
<dbReference type="Proteomes" id="UP001056120">
    <property type="component" value="Linkage Group LG29"/>
</dbReference>
<name>A0ACB8XVJ0_9ASTR</name>
<gene>
    <name evidence="1" type="ORF">L1987_85078</name>
</gene>
<dbReference type="EMBL" id="CM042046">
    <property type="protein sequence ID" value="KAI3675488.1"/>
    <property type="molecule type" value="Genomic_DNA"/>
</dbReference>